<dbReference type="PANTHER" id="PTHR10672">
    <property type="entry name" value="ADDUCIN"/>
    <property type="match status" value="1"/>
</dbReference>
<feature type="domain" description="Class II aldolase/adducin N-terminal" evidence="2">
    <location>
        <begin position="25"/>
        <end position="207"/>
    </location>
</feature>
<evidence type="ECO:0000259" key="2">
    <source>
        <dbReference type="SMART" id="SM01007"/>
    </source>
</evidence>
<name>A0ABS4AUB0_9PROT</name>
<dbReference type="SMART" id="SM01007">
    <property type="entry name" value="Aldolase_II"/>
    <property type="match status" value="1"/>
</dbReference>
<gene>
    <name evidence="3" type="ORF">J5Y09_10615</name>
</gene>
<protein>
    <submittedName>
        <fullName evidence="3">Class II aldolase/adducin family protein</fullName>
    </submittedName>
</protein>
<dbReference type="Pfam" id="PF00596">
    <property type="entry name" value="Aldolase_II"/>
    <property type="match status" value="1"/>
</dbReference>
<comment type="caution">
    <text evidence="3">The sequence shown here is derived from an EMBL/GenBank/DDBJ whole genome shotgun (WGS) entry which is preliminary data.</text>
</comment>
<dbReference type="InterPro" id="IPR036409">
    <property type="entry name" value="Aldolase_II/adducin_N_sf"/>
</dbReference>
<organism evidence="3 4">
    <name type="scientific">Roseomonas nitratireducens</name>
    <dbReference type="NCBI Taxonomy" id="2820810"/>
    <lineage>
        <taxon>Bacteria</taxon>
        <taxon>Pseudomonadati</taxon>
        <taxon>Pseudomonadota</taxon>
        <taxon>Alphaproteobacteria</taxon>
        <taxon>Acetobacterales</taxon>
        <taxon>Roseomonadaceae</taxon>
        <taxon>Roseomonas</taxon>
    </lineage>
</organism>
<dbReference type="RefSeq" id="WP_209351737.1">
    <property type="nucleotide sequence ID" value="NZ_JAGIYZ010000009.1"/>
</dbReference>
<dbReference type="EMBL" id="JAGIYZ010000009">
    <property type="protein sequence ID" value="MBP0464366.1"/>
    <property type="molecule type" value="Genomic_DNA"/>
</dbReference>
<evidence type="ECO:0000313" key="4">
    <source>
        <dbReference type="Proteomes" id="UP000680815"/>
    </source>
</evidence>
<proteinExistence type="inferred from homology"/>
<dbReference type="NCBIfam" id="NF005451">
    <property type="entry name" value="PRK07044.1"/>
    <property type="match status" value="1"/>
</dbReference>
<dbReference type="InterPro" id="IPR051017">
    <property type="entry name" value="Aldolase-II_Adducin_sf"/>
</dbReference>
<evidence type="ECO:0000313" key="3">
    <source>
        <dbReference type="EMBL" id="MBP0464366.1"/>
    </source>
</evidence>
<accession>A0ABS4AUB0</accession>
<dbReference type="SUPFAM" id="SSF53639">
    <property type="entry name" value="AraD/HMP-PK domain-like"/>
    <property type="match status" value="1"/>
</dbReference>
<dbReference type="PANTHER" id="PTHR10672:SF3">
    <property type="entry name" value="PROTEIN HU-LI TAI SHAO"/>
    <property type="match status" value="1"/>
</dbReference>
<dbReference type="Proteomes" id="UP000680815">
    <property type="component" value="Unassembled WGS sequence"/>
</dbReference>
<dbReference type="InterPro" id="IPR001303">
    <property type="entry name" value="Aldolase_II/adducin_N"/>
</dbReference>
<keyword evidence="4" id="KW-1185">Reference proteome</keyword>
<sequence length="260" mass="28681">MTTIGPLKIAPIRGSVSEAEWHARLDLAACYRLCEHFGMSDMIYTHISARVPDSPNHFLINPNGLFFGEITASSLLKVSMEGEILYRPDLPYGLHPAGFTIHSALYRARADVMAAMHTHTIAGMAVSALKCGLLPLTQTATRFHGRIAYHDFRGPERDPAERDALATSLGSLNYCILRNHGLLTVGESMPEAFIAMWGLERACQAQLQAMACNTELEIPSPEVVAKSCAMYAPGASRRYGPLEWQGLLRRIDAIDPSWRE</sequence>
<evidence type="ECO:0000256" key="1">
    <source>
        <dbReference type="ARBA" id="ARBA00037961"/>
    </source>
</evidence>
<comment type="similarity">
    <text evidence="1">Belongs to the aldolase class II family.</text>
</comment>
<dbReference type="Gene3D" id="3.40.225.10">
    <property type="entry name" value="Class II aldolase/adducin N-terminal domain"/>
    <property type="match status" value="1"/>
</dbReference>
<reference evidence="3 4" key="1">
    <citation type="submission" date="2021-03" db="EMBL/GenBank/DDBJ databases">
        <authorList>
            <person name="So Y."/>
        </authorList>
    </citation>
    <scope>NUCLEOTIDE SEQUENCE [LARGE SCALE GENOMIC DNA]</scope>
    <source>
        <strain evidence="3 4">PWR1</strain>
    </source>
</reference>